<feature type="transmembrane region" description="Helical" evidence="7">
    <location>
        <begin position="225"/>
        <end position="245"/>
    </location>
</feature>
<dbReference type="PANTHER" id="PTHR31102">
    <property type="match status" value="1"/>
</dbReference>
<feature type="transmembrane region" description="Helical" evidence="7">
    <location>
        <begin position="284"/>
        <end position="312"/>
    </location>
</feature>
<feature type="transmembrane region" description="Helical" evidence="7">
    <location>
        <begin position="138"/>
        <end position="156"/>
    </location>
</feature>
<dbReference type="Pfam" id="PF00999">
    <property type="entry name" value="Na_H_Exchanger"/>
    <property type="match status" value="1"/>
</dbReference>
<dbReference type="OrthoDB" id="423807at2759"/>
<comment type="subcellular location">
    <subcellularLocation>
        <location evidence="1">Membrane</location>
        <topology evidence="1">Multi-pass membrane protein</topology>
    </subcellularLocation>
</comment>
<protein>
    <recommendedName>
        <fullName evidence="8">Cation/H+ exchanger transmembrane domain-containing protein</fullName>
    </recommendedName>
</protein>
<evidence type="ECO:0000313" key="10">
    <source>
        <dbReference type="Proteomes" id="UP000005408"/>
    </source>
</evidence>
<organism evidence="9 10">
    <name type="scientific">Magallana gigas</name>
    <name type="common">Pacific oyster</name>
    <name type="synonym">Crassostrea gigas</name>
    <dbReference type="NCBI Taxonomy" id="29159"/>
    <lineage>
        <taxon>Eukaryota</taxon>
        <taxon>Metazoa</taxon>
        <taxon>Spiralia</taxon>
        <taxon>Lophotrochozoa</taxon>
        <taxon>Mollusca</taxon>
        <taxon>Bivalvia</taxon>
        <taxon>Autobranchia</taxon>
        <taxon>Pteriomorphia</taxon>
        <taxon>Ostreida</taxon>
        <taxon>Ostreoidea</taxon>
        <taxon>Ostreidae</taxon>
        <taxon>Magallana</taxon>
    </lineage>
</organism>
<feature type="transmembrane region" description="Helical" evidence="7">
    <location>
        <begin position="474"/>
        <end position="494"/>
    </location>
</feature>
<feature type="transmembrane region" description="Helical" evidence="7">
    <location>
        <begin position="514"/>
        <end position="535"/>
    </location>
</feature>
<feature type="transmembrane region" description="Helical" evidence="7">
    <location>
        <begin position="324"/>
        <end position="345"/>
    </location>
</feature>
<comment type="similarity">
    <text evidence="2">Belongs to the monovalent cation:proton antiporter 1 (CPA1) transporter (TC 2.A.36) family.</text>
</comment>
<feature type="transmembrane region" description="Helical" evidence="7">
    <location>
        <begin position="408"/>
        <end position="431"/>
    </location>
</feature>
<feature type="transmembrane region" description="Helical" evidence="7">
    <location>
        <begin position="106"/>
        <end position="126"/>
    </location>
</feature>
<feature type="transmembrane region" description="Helical" evidence="7">
    <location>
        <begin position="251"/>
        <end position="272"/>
    </location>
</feature>
<dbReference type="PANTHER" id="PTHR31102:SF1">
    <property type="entry name" value="CATION_H+ EXCHANGER DOMAIN-CONTAINING PROTEIN"/>
    <property type="match status" value="1"/>
</dbReference>
<evidence type="ECO:0000313" key="9">
    <source>
        <dbReference type="EnsemblMetazoa" id="G6758.1:cds"/>
    </source>
</evidence>
<dbReference type="GO" id="GO:0015297">
    <property type="term" value="F:antiporter activity"/>
    <property type="evidence" value="ECO:0007669"/>
    <property type="project" value="InterPro"/>
</dbReference>
<dbReference type="EnsemblMetazoa" id="G6758.1">
    <property type="protein sequence ID" value="G6758.1:cds"/>
    <property type="gene ID" value="G6758"/>
</dbReference>
<accession>A0A8W8NLG8</accession>
<keyword evidence="3 7" id="KW-0812">Transmembrane</keyword>
<feature type="transmembrane region" description="Helical" evidence="7">
    <location>
        <begin position="443"/>
        <end position="462"/>
    </location>
</feature>
<dbReference type="InterPro" id="IPR051843">
    <property type="entry name" value="CPA1_transporter"/>
</dbReference>
<evidence type="ECO:0000256" key="6">
    <source>
        <dbReference type="SAM" id="MobiDB-lite"/>
    </source>
</evidence>
<dbReference type="InterPro" id="IPR006153">
    <property type="entry name" value="Cation/H_exchanger_TM"/>
</dbReference>
<dbReference type="Gene3D" id="1.20.1530.20">
    <property type="match status" value="1"/>
</dbReference>
<feature type="region of interest" description="Disordered" evidence="6">
    <location>
        <begin position="556"/>
        <end position="578"/>
    </location>
</feature>
<dbReference type="InterPro" id="IPR038770">
    <property type="entry name" value="Na+/solute_symporter_sf"/>
</dbReference>
<evidence type="ECO:0000256" key="1">
    <source>
        <dbReference type="ARBA" id="ARBA00004141"/>
    </source>
</evidence>
<name>A0A8W8NLG8_MAGGI</name>
<keyword evidence="4 7" id="KW-1133">Transmembrane helix</keyword>
<evidence type="ECO:0000256" key="5">
    <source>
        <dbReference type="ARBA" id="ARBA00023136"/>
    </source>
</evidence>
<evidence type="ECO:0000256" key="4">
    <source>
        <dbReference type="ARBA" id="ARBA00022989"/>
    </source>
</evidence>
<dbReference type="OMA" id="DERNWAN"/>
<dbReference type="Proteomes" id="UP000005408">
    <property type="component" value="Unassembled WGS sequence"/>
</dbReference>
<keyword evidence="5 7" id="KW-0472">Membrane</keyword>
<reference evidence="9" key="1">
    <citation type="submission" date="2022-08" db="UniProtKB">
        <authorList>
            <consortium name="EnsemblMetazoa"/>
        </authorList>
    </citation>
    <scope>IDENTIFICATION</scope>
    <source>
        <strain evidence="9">05x7-T-G4-1.051#20</strain>
    </source>
</reference>
<dbReference type="GO" id="GO:0016020">
    <property type="term" value="C:membrane"/>
    <property type="evidence" value="ECO:0007669"/>
    <property type="project" value="UniProtKB-SubCell"/>
</dbReference>
<evidence type="ECO:0000256" key="3">
    <source>
        <dbReference type="ARBA" id="ARBA00022692"/>
    </source>
</evidence>
<proteinExistence type="inferred from homology"/>
<feature type="domain" description="Cation/H+ exchanger transmembrane" evidence="8">
    <location>
        <begin position="147"/>
        <end position="524"/>
    </location>
</feature>
<evidence type="ECO:0000256" key="2">
    <source>
        <dbReference type="ARBA" id="ARBA00007367"/>
    </source>
</evidence>
<dbReference type="EnsemblMetazoa" id="G6758.2">
    <property type="protein sequence ID" value="G6758.2:cds"/>
    <property type="gene ID" value="G6758"/>
</dbReference>
<evidence type="ECO:0000256" key="7">
    <source>
        <dbReference type="SAM" id="Phobius"/>
    </source>
</evidence>
<evidence type="ECO:0000259" key="8">
    <source>
        <dbReference type="Pfam" id="PF00999"/>
    </source>
</evidence>
<dbReference type="AlphaFoldDB" id="A0A8W8NLG8"/>
<keyword evidence="10" id="KW-1185">Reference proteome</keyword>
<sequence>MTSNDPPPEYSEVEDSFTDVELHDVKVENGVNDTTEDIIMVKDTEVQNKDRGQVKEKPTVSKTKNSKMAALKQTVQPCLRKANPLPENPTVCEKIKDMFLLPPHGFVGFILQITIICLQIWGILAAITGSEAMPGGNFFSLLVLFVLCVIGGRLISLANLPPLLGMLIVGVLLRNVPGIKIVGESIDAKWSGHLRKLALTVILLRAGLGLDIVKLRKLSFAVLRLAFTPCLCEAITVGIVSHFLLGFPWTWSLMLGCILGALSPAVTVPSLVSLQDRRYGVAKGIPTMCLAAGGLDNVLSVTGFAVFVGIIFSEGDMAVTIIKGPLGALLGIVYGFVAGIMLWYLPGKDSSNSLFYRGMLLFGCGLIAIFGSSAVSLSGAGPLGCLTTATVAAYKWRLQRQPGEPDDLGGVIALAWLIVQHFLFGLIGAAVDISNIQPNTAGLGIATLFIGLCVRSAVSFSVTIGTGFNLKERIFITLTWLSKATVQAAIGGLALDKALEGDNQDDIRMGTDVLTIAVLAIVICAPVGATCMGIFGPRFLAHGDEEEVRVECGGSVTSSSESACHKESEIKSECRKMQ</sequence>
<dbReference type="GO" id="GO:1902600">
    <property type="term" value="P:proton transmembrane transport"/>
    <property type="evidence" value="ECO:0007669"/>
    <property type="project" value="InterPro"/>
</dbReference>
<feature type="compositionally biased region" description="Basic and acidic residues" evidence="6">
    <location>
        <begin position="563"/>
        <end position="578"/>
    </location>
</feature>